<dbReference type="InterPro" id="IPR006675">
    <property type="entry name" value="HDIG_dom"/>
</dbReference>
<dbReference type="AlphaFoldDB" id="A0A395XSG6"/>
<dbReference type="NCBIfam" id="TIGR00277">
    <property type="entry name" value="HDIG"/>
    <property type="match status" value="1"/>
</dbReference>
<dbReference type="Proteomes" id="UP000358366">
    <property type="component" value="Unassembled WGS sequence"/>
</dbReference>
<keyword evidence="4" id="KW-0378">Hydrolase</keyword>
<dbReference type="PANTHER" id="PTHR35795">
    <property type="entry name" value="SLR1885 PROTEIN"/>
    <property type="match status" value="1"/>
</dbReference>
<proteinExistence type="predicted"/>
<keyword evidence="12" id="KW-0548">Nucleotidyltransferase</keyword>
<dbReference type="EMBL" id="CABHNI010000027">
    <property type="protein sequence ID" value="VUX03788.1"/>
    <property type="molecule type" value="Genomic_DNA"/>
</dbReference>
<evidence type="ECO:0000313" key="15">
    <source>
        <dbReference type="Proteomes" id="UP000266376"/>
    </source>
</evidence>
<dbReference type="CDD" id="cd00077">
    <property type="entry name" value="HDc"/>
    <property type="match status" value="1"/>
</dbReference>
<dbReference type="Proteomes" id="UP000261324">
    <property type="component" value="Unassembled WGS sequence"/>
</dbReference>
<dbReference type="InterPro" id="IPR003607">
    <property type="entry name" value="HD/PDEase_dom"/>
</dbReference>
<keyword evidence="2" id="KW-0479">Metal-binding</keyword>
<comment type="catalytic activity">
    <reaction evidence="6">
        <text>P(1),P(4)-bis(5'-adenosyl) tetraphosphate + H2O = 2 ADP + 2 H(+)</text>
        <dbReference type="Rhea" id="RHEA:24252"/>
        <dbReference type="ChEBI" id="CHEBI:15377"/>
        <dbReference type="ChEBI" id="CHEBI:15378"/>
        <dbReference type="ChEBI" id="CHEBI:58141"/>
        <dbReference type="ChEBI" id="CHEBI:456216"/>
        <dbReference type="EC" id="3.6.1.41"/>
    </reaction>
</comment>
<dbReference type="GO" id="GO:0000166">
    <property type="term" value="F:nucleotide binding"/>
    <property type="evidence" value="ECO:0007669"/>
    <property type="project" value="UniProtKB-KW"/>
</dbReference>
<dbReference type="EMBL" id="QSVQ01000001">
    <property type="protein sequence ID" value="RGO54854.1"/>
    <property type="molecule type" value="Genomic_DNA"/>
</dbReference>
<reference evidence="12 16" key="2">
    <citation type="submission" date="2019-07" db="EMBL/GenBank/DDBJ databases">
        <authorList>
            <person name="Hibberd C M."/>
            <person name="Gehrig L. J."/>
            <person name="Chang H.-W."/>
            <person name="Venkatesh S."/>
        </authorList>
    </citation>
    <scope>NUCLEOTIDE SEQUENCE [LARGE SCALE GENOMIC DNA]</scope>
    <source>
        <strain evidence="12">Dorea_formicigenerans_SSTS_Bg7063</strain>
    </source>
</reference>
<reference evidence="13 14" key="1">
    <citation type="submission" date="2018-08" db="EMBL/GenBank/DDBJ databases">
        <title>A genome reference for cultivated species of the human gut microbiota.</title>
        <authorList>
            <person name="Zou Y."/>
            <person name="Xue W."/>
            <person name="Luo G."/>
        </authorList>
    </citation>
    <scope>NUCLEOTIDE SEQUENCE [LARGE SCALE GENOMIC DNA]</scope>
    <source>
        <strain evidence="11 15">AF12-11</strain>
        <strain evidence="10 13">OM02-12</strain>
        <strain evidence="9 14">TF09-3</strain>
    </source>
</reference>
<evidence type="ECO:0000313" key="17">
    <source>
        <dbReference type="Proteomes" id="UP000580130"/>
    </source>
</evidence>
<keyword evidence="13" id="KW-1185">Reference proteome</keyword>
<dbReference type="PANTHER" id="PTHR35795:SF1">
    <property type="entry name" value="BIS(5'-NUCLEOSYL)-TETRAPHOSPHATASE, SYMMETRICAL"/>
    <property type="match status" value="1"/>
</dbReference>
<dbReference type="RefSeq" id="WP_005332788.1">
    <property type="nucleotide sequence ID" value="NZ_CABHNI010000027.1"/>
</dbReference>
<evidence type="ECO:0000313" key="16">
    <source>
        <dbReference type="Proteomes" id="UP000358366"/>
    </source>
</evidence>
<dbReference type="Proteomes" id="UP000261055">
    <property type="component" value="Unassembled WGS sequence"/>
</dbReference>
<name>A0A395XSG6_9FIRM</name>
<evidence type="ECO:0000313" key="9">
    <source>
        <dbReference type="EMBL" id="RGK86336.1"/>
    </source>
</evidence>
<accession>A0A395XSG6</accession>
<reference evidence="8 17" key="3">
    <citation type="submission" date="2020-04" db="EMBL/GenBank/DDBJ databases">
        <authorList>
            <person name="Hitch T.C.A."/>
            <person name="Wylensek D."/>
            <person name="Clavel T."/>
        </authorList>
    </citation>
    <scope>NUCLEOTIDE SEQUENCE [LARGE SCALE GENOMIC DNA]</scope>
    <source>
        <strain evidence="8 17">BSM-383-APC-5F</strain>
    </source>
</reference>
<feature type="domain" description="HD" evidence="7">
    <location>
        <begin position="20"/>
        <end position="135"/>
    </location>
</feature>
<dbReference type="InterPro" id="IPR051094">
    <property type="entry name" value="Diverse_Catalytic_Enzymes"/>
</dbReference>
<sequence>MDQEIEKISKKLMKELDEDRYRHTQGVMYTSAALAMRYGADLKKALLAGLLHDCAKCIPGHTKIKMCEKYNLEISEIERKNPSLLHAKLGAYLAKDKYDIEDEEILMAIRSHTTGRPGMSLLEKIVYIADYMEPGRKELPNMMDVRHLAFEDIDKCLYRILRDSLVYLKAQDMPIDQTTEETYQYYNELYSKH</sequence>
<evidence type="ECO:0000256" key="1">
    <source>
        <dbReference type="ARBA" id="ARBA00012506"/>
    </source>
</evidence>
<dbReference type="GeneID" id="92864301"/>
<evidence type="ECO:0000256" key="6">
    <source>
        <dbReference type="ARBA" id="ARBA00049417"/>
    </source>
</evidence>
<dbReference type="Gene3D" id="1.10.3210.10">
    <property type="entry name" value="Hypothetical protein af1432"/>
    <property type="match status" value="1"/>
</dbReference>
<evidence type="ECO:0000313" key="14">
    <source>
        <dbReference type="Proteomes" id="UP000261324"/>
    </source>
</evidence>
<keyword evidence="5" id="KW-0408">Iron</keyword>
<dbReference type="GO" id="GO:0016779">
    <property type="term" value="F:nucleotidyltransferase activity"/>
    <property type="evidence" value="ECO:0007669"/>
    <property type="project" value="UniProtKB-KW"/>
</dbReference>
<dbReference type="NCBIfam" id="TIGR00488">
    <property type="entry name" value="bis(5'-nucleosyl)-tetraphosphatase (symmetrical) YqeK"/>
    <property type="match status" value="1"/>
</dbReference>
<evidence type="ECO:0000313" key="8">
    <source>
        <dbReference type="EMBL" id="NME57174.1"/>
    </source>
</evidence>
<evidence type="ECO:0000256" key="3">
    <source>
        <dbReference type="ARBA" id="ARBA00022741"/>
    </source>
</evidence>
<evidence type="ECO:0000256" key="5">
    <source>
        <dbReference type="ARBA" id="ARBA00023004"/>
    </source>
</evidence>
<dbReference type="EMBL" id="QSAJ01000002">
    <property type="protein sequence ID" value="RGW55640.1"/>
    <property type="molecule type" value="Genomic_DNA"/>
</dbReference>
<dbReference type="SUPFAM" id="SSF109604">
    <property type="entry name" value="HD-domain/PDEase-like"/>
    <property type="match status" value="1"/>
</dbReference>
<dbReference type="PROSITE" id="PS51831">
    <property type="entry name" value="HD"/>
    <property type="match status" value="1"/>
</dbReference>
<dbReference type="EC" id="3.6.1.41" evidence="1"/>
<dbReference type="Proteomes" id="UP000580130">
    <property type="component" value="Unassembled WGS sequence"/>
</dbReference>
<dbReference type="EMBL" id="JABAFX010000013">
    <property type="protein sequence ID" value="NME57174.1"/>
    <property type="molecule type" value="Genomic_DNA"/>
</dbReference>
<protein>
    <recommendedName>
        <fullName evidence="1">bis(5'-nucleosyl)-tetraphosphatase (symmetrical)</fullName>
        <ecNumber evidence="1">3.6.1.41</ecNumber>
    </recommendedName>
</protein>
<evidence type="ECO:0000256" key="2">
    <source>
        <dbReference type="ARBA" id="ARBA00022723"/>
    </source>
</evidence>
<dbReference type="Proteomes" id="UP000266376">
    <property type="component" value="Unassembled WGS sequence"/>
</dbReference>
<dbReference type="Pfam" id="PF01966">
    <property type="entry name" value="HD"/>
    <property type="match status" value="1"/>
</dbReference>
<dbReference type="GO" id="GO:0046872">
    <property type="term" value="F:metal ion binding"/>
    <property type="evidence" value="ECO:0007669"/>
    <property type="project" value="UniProtKB-KW"/>
</dbReference>
<dbReference type="GO" id="GO:0008803">
    <property type="term" value="F:bis(5'-nucleosyl)-tetraphosphatase (symmetrical) activity"/>
    <property type="evidence" value="ECO:0007669"/>
    <property type="project" value="UniProtKB-EC"/>
</dbReference>
<evidence type="ECO:0000259" key="7">
    <source>
        <dbReference type="PROSITE" id="PS51831"/>
    </source>
</evidence>
<dbReference type="EMBL" id="QSRA01000001">
    <property type="protein sequence ID" value="RGK86336.1"/>
    <property type="molecule type" value="Genomic_DNA"/>
</dbReference>
<evidence type="ECO:0000256" key="4">
    <source>
        <dbReference type="ARBA" id="ARBA00022801"/>
    </source>
</evidence>
<organism evidence="11 15">
    <name type="scientific">Dorea formicigenerans</name>
    <dbReference type="NCBI Taxonomy" id="39486"/>
    <lineage>
        <taxon>Bacteria</taxon>
        <taxon>Bacillati</taxon>
        <taxon>Bacillota</taxon>
        <taxon>Clostridia</taxon>
        <taxon>Lachnospirales</taxon>
        <taxon>Lachnospiraceae</taxon>
        <taxon>Dorea</taxon>
    </lineage>
</organism>
<evidence type="ECO:0000313" key="10">
    <source>
        <dbReference type="EMBL" id="RGO54854.1"/>
    </source>
</evidence>
<dbReference type="SMART" id="SM00471">
    <property type="entry name" value="HDc"/>
    <property type="match status" value="1"/>
</dbReference>
<evidence type="ECO:0000313" key="12">
    <source>
        <dbReference type="EMBL" id="VUX03788.1"/>
    </source>
</evidence>
<keyword evidence="3" id="KW-0547">Nucleotide-binding</keyword>
<dbReference type="InterPro" id="IPR005249">
    <property type="entry name" value="YqeK"/>
</dbReference>
<evidence type="ECO:0000313" key="13">
    <source>
        <dbReference type="Proteomes" id="UP000261055"/>
    </source>
</evidence>
<evidence type="ECO:0000313" key="11">
    <source>
        <dbReference type="EMBL" id="RGW55640.1"/>
    </source>
</evidence>
<gene>
    <name evidence="12" type="ORF">DFSSTS7063_01197</name>
    <name evidence="11" type="ORF">DWV67_00780</name>
    <name evidence="10" type="ORF">DXB12_00745</name>
    <name evidence="9" type="ORF">DXC93_00470</name>
    <name evidence="8" type="ORF">HF855_06970</name>
</gene>
<keyword evidence="12" id="KW-0808">Transferase</keyword>
<dbReference type="InterPro" id="IPR006674">
    <property type="entry name" value="HD_domain"/>
</dbReference>